<dbReference type="Proteomes" id="UP001352852">
    <property type="component" value="Unassembled WGS sequence"/>
</dbReference>
<feature type="non-terminal residue" evidence="5">
    <location>
        <position position="1"/>
    </location>
</feature>
<feature type="disulfide bond" evidence="2">
    <location>
        <begin position="264"/>
        <end position="276"/>
    </location>
</feature>
<feature type="domain" description="MAM" evidence="4">
    <location>
        <begin position="519"/>
        <end position="675"/>
    </location>
</feature>
<dbReference type="SMART" id="SM00192">
    <property type="entry name" value="LDLa"/>
    <property type="match status" value="7"/>
</dbReference>
<feature type="region of interest" description="Disordered" evidence="3">
    <location>
        <begin position="756"/>
        <end position="775"/>
    </location>
</feature>
<feature type="disulfide bond" evidence="2">
    <location>
        <begin position="502"/>
        <end position="517"/>
    </location>
</feature>
<feature type="disulfide bond" evidence="2">
    <location>
        <begin position="920"/>
        <end position="935"/>
    </location>
</feature>
<evidence type="ECO:0000256" key="2">
    <source>
        <dbReference type="PROSITE-ProRule" id="PRU00124"/>
    </source>
</evidence>
<dbReference type="InterPro" id="IPR023415">
    <property type="entry name" value="LDLR_class-A_CS"/>
</dbReference>
<comment type="caution">
    <text evidence="2">Lacks conserved residue(s) required for the propagation of feature annotation.</text>
</comment>
<dbReference type="SMART" id="SM00137">
    <property type="entry name" value="MAM"/>
    <property type="match status" value="4"/>
</dbReference>
<feature type="disulfide bond" evidence="2">
    <location>
        <begin position="949"/>
        <end position="961"/>
    </location>
</feature>
<dbReference type="CDD" id="cd00112">
    <property type="entry name" value="LDLa"/>
    <property type="match status" value="6"/>
</dbReference>
<name>A0ABU7DE42_9TELE</name>
<dbReference type="InterPro" id="IPR000998">
    <property type="entry name" value="MAM_dom"/>
</dbReference>
<evidence type="ECO:0000259" key="4">
    <source>
        <dbReference type="PROSITE" id="PS50060"/>
    </source>
</evidence>
<keyword evidence="1 2" id="KW-1015">Disulfide bond</keyword>
<feature type="domain" description="MAM" evidence="4">
    <location>
        <begin position="90"/>
        <end position="256"/>
    </location>
</feature>
<feature type="disulfide bond" evidence="2">
    <location>
        <begin position="271"/>
        <end position="289"/>
    </location>
</feature>
<feature type="disulfide bond" evidence="2">
    <location>
        <begin position="690"/>
        <end position="708"/>
    </location>
</feature>
<feature type="disulfide bond" evidence="2">
    <location>
        <begin position="490"/>
        <end position="508"/>
    </location>
</feature>
<protein>
    <recommendedName>
        <fullName evidence="4">MAM domain-containing protein</fullName>
    </recommendedName>
</protein>
<dbReference type="PANTHER" id="PTHR23282:SF146">
    <property type="entry name" value="RT07201P-RELATED"/>
    <property type="match status" value="1"/>
</dbReference>
<dbReference type="PANTHER" id="PTHR23282">
    <property type="entry name" value="APICAL ENDOSOMAL GLYCOPROTEIN PRECURSOR"/>
    <property type="match status" value="1"/>
</dbReference>
<feature type="disulfide bond" evidence="2">
    <location>
        <begin position="956"/>
        <end position="974"/>
    </location>
</feature>
<dbReference type="InterPro" id="IPR002172">
    <property type="entry name" value="LDrepeatLR_classA_rpt"/>
</dbReference>
<dbReference type="SUPFAM" id="SSF57424">
    <property type="entry name" value="LDL receptor-like module"/>
    <property type="match status" value="7"/>
</dbReference>
<evidence type="ECO:0000256" key="3">
    <source>
        <dbReference type="SAM" id="MobiDB-lite"/>
    </source>
</evidence>
<dbReference type="InterPro" id="IPR051560">
    <property type="entry name" value="MAM_domain-containing"/>
</dbReference>
<keyword evidence="6" id="KW-1185">Reference proteome</keyword>
<sequence>IVIEGTVGDDFEGDIAIDDLSFLDCQLFDGELPSLITPTLTPPTPTVIPHSCPEVQFVCGAHGECVFLSQVCDFKHDCSDGSDETNCVMEICDFEGGVFCGWAVVSSSFSANHAFHWAANQGESIHDGDQNSRPTNDHTLNSTKGWYMYADSSNGNYGQTSDLQTPVISSTGPHCTLIFWYHMSGFTVGTLQVLLRHKNITHLVWSQTGNQGNRWRRAEVFLGLSNDFQVVFRAKRGISYMGDVVIDDVSFQDCSPGLPSNQPCTSEQFACANGHCIPHHNLCDFINHCGDDSDENPFICKGFSGRCNFEFDLCSWRQCRHDNFDWLIKAGSTPTVGTGPSSDHTLRDPSGHYLYLESSFPQAVGDTARVIGPLLSKRSSQCKMRFYFHMSGEGIGTLSVFIKTEGVLHLLLNLTGDQGNYWQMKELQLSSSTDFQVVFEGKVGHSEKGDICLDDITFSPGCLLFPLASATDSTPPVPPTGFCPPGTSVCGKGSCFTPEQKCDFTDDCSDGMDEQDCGNSCTFENGRCGWKSSQADNFDWVLGTGSVQSIRPPYDHTLKDENGHFVYLEATPVGLKGDKAHIRSSIWKESSAICKLSFWYYLSHKASGTIRLLIKTEHSLIEMWNKTGHQGNQWNRAVVPLRKFRNFQVIFEGIRSTDLSGGAALDDLEYIDCAPSAVPGSCPAVTDFVCQSGHCIESHLVCDNKADCADESDEMDCDHIFGSPGACNFNMEDGRWEQSCQLSQDTDDDFDWRISHKTETEGGPQSDHSPDGEGNFLYIHSATQREGDVAKVTTTNPFPASIGLCHLRFWFFMYGSTRMGTLKVYTSGTSGTPLLVWATTGNHGNQWTYANIILSNTVDFRVTFQAEVGGDVWTDIALDDISYTAECMVGGPVTPQPLTCDAEQFQCAYSFQCIPKSWWCDGLPDCADQSDEEHCPTALPGTVPPQGRCPAKNFQCSDHSCLPSILRCDGVFDCSDGEDEHSCPLLQCEPGELVCESWPGCIPLHMRCDRSLDCLPFHSDESSCHECPPMYCQDHGSCHIEENGPLCLVGAVPALFLASAGAACLSPPWNDGDQFLGLGLVALLGY</sequence>
<dbReference type="CDD" id="cd06263">
    <property type="entry name" value="MAM"/>
    <property type="match status" value="4"/>
</dbReference>
<dbReference type="Pfam" id="PF00629">
    <property type="entry name" value="MAM"/>
    <property type="match status" value="4"/>
</dbReference>
<dbReference type="Gene3D" id="4.10.400.10">
    <property type="entry name" value="Low-density Lipoprotein Receptor"/>
    <property type="match status" value="7"/>
</dbReference>
<gene>
    <name evidence="5" type="ORF">CHARACLAT_004335</name>
</gene>
<dbReference type="PRINTS" id="PR00261">
    <property type="entry name" value="LDLRECEPTOR"/>
</dbReference>
<comment type="caution">
    <text evidence="5">The sequence shown here is derived from an EMBL/GenBank/DDBJ whole genome shotgun (WGS) entry which is preliminary data.</text>
</comment>
<dbReference type="Gene3D" id="2.60.120.200">
    <property type="match status" value="4"/>
</dbReference>
<evidence type="ECO:0000256" key="1">
    <source>
        <dbReference type="ARBA" id="ARBA00023157"/>
    </source>
</evidence>
<dbReference type="PROSITE" id="PS50060">
    <property type="entry name" value="MAM_2"/>
    <property type="match status" value="4"/>
</dbReference>
<proteinExistence type="predicted"/>
<feature type="disulfide bond" evidence="2">
    <location>
        <begin position="483"/>
        <end position="495"/>
    </location>
</feature>
<dbReference type="InterPro" id="IPR036055">
    <property type="entry name" value="LDL_receptor-like_sf"/>
</dbReference>
<reference evidence="5 6" key="1">
    <citation type="submission" date="2021-06" db="EMBL/GenBank/DDBJ databases">
        <authorList>
            <person name="Palmer J.M."/>
        </authorList>
    </citation>
    <scope>NUCLEOTIDE SEQUENCE [LARGE SCALE GENOMIC DNA]</scope>
    <source>
        <strain evidence="5 6">CL_MEX2019</strain>
        <tissue evidence="5">Muscle</tissue>
    </source>
</reference>
<feature type="disulfide bond" evidence="2">
    <location>
        <begin position="72"/>
        <end position="87"/>
    </location>
</feature>
<feature type="domain" description="MAM" evidence="4">
    <location>
        <begin position="725"/>
        <end position="889"/>
    </location>
</feature>
<organism evidence="5 6">
    <name type="scientific">Characodon lateralis</name>
    <dbReference type="NCBI Taxonomy" id="208331"/>
    <lineage>
        <taxon>Eukaryota</taxon>
        <taxon>Metazoa</taxon>
        <taxon>Chordata</taxon>
        <taxon>Craniata</taxon>
        <taxon>Vertebrata</taxon>
        <taxon>Euteleostomi</taxon>
        <taxon>Actinopterygii</taxon>
        <taxon>Neopterygii</taxon>
        <taxon>Teleostei</taxon>
        <taxon>Neoteleostei</taxon>
        <taxon>Acanthomorphata</taxon>
        <taxon>Ovalentaria</taxon>
        <taxon>Atherinomorphae</taxon>
        <taxon>Cyprinodontiformes</taxon>
        <taxon>Goodeidae</taxon>
        <taxon>Characodon</taxon>
    </lineage>
</organism>
<evidence type="ECO:0000313" key="6">
    <source>
        <dbReference type="Proteomes" id="UP001352852"/>
    </source>
</evidence>
<evidence type="ECO:0000313" key="5">
    <source>
        <dbReference type="EMBL" id="MED6273217.1"/>
    </source>
</evidence>
<dbReference type="InterPro" id="IPR013320">
    <property type="entry name" value="ConA-like_dom_sf"/>
</dbReference>
<feature type="disulfide bond" evidence="2">
    <location>
        <begin position="702"/>
        <end position="717"/>
    </location>
</feature>
<accession>A0ABU7DE42</accession>
<feature type="domain" description="MAM" evidence="4">
    <location>
        <begin position="305"/>
        <end position="464"/>
    </location>
</feature>
<feature type="disulfide bond" evidence="2">
    <location>
        <begin position="968"/>
        <end position="983"/>
    </location>
</feature>
<dbReference type="Pfam" id="PF00057">
    <property type="entry name" value="Ldl_recept_a"/>
    <property type="match status" value="5"/>
</dbReference>
<dbReference type="PROSITE" id="PS50068">
    <property type="entry name" value="LDLRA_2"/>
    <property type="match status" value="6"/>
</dbReference>
<dbReference type="EMBL" id="JAHUTJ010024791">
    <property type="protein sequence ID" value="MED6273217.1"/>
    <property type="molecule type" value="Genomic_DNA"/>
</dbReference>
<dbReference type="PROSITE" id="PS01209">
    <property type="entry name" value="LDLRA_1"/>
    <property type="match status" value="5"/>
</dbReference>
<dbReference type="SUPFAM" id="SSF49899">
    <property type="entry name" value="Concanavalin A-like lectins/glucanases"/>
    <property type="match status" value="4"/>
</dbReference>